<accession>A0A3N1HST3</accession>
<dbReference type="PANTHER" id="PTHR34580:SF3">
    <property type="entry name" value="PROTEIN PAFB"/>
    <property type="match status" value="1"/>
</dbReference>
<dbReference type="OrthoDB" id="3268930at2"/>
<name>A0A3N1HST3_9ACTN</name>
<organism evidence="3 4">
    <name type="scientific">Pseudokineococcus lusitanus</name>
    <dbReference type="NCBI Taxonomy" id="763993"/>
    <lineage>
        <taxon>Bacteria</taxon>
        <taxon>Bacillati</taxon>
        <taxon>Actinomycetota</taxon>
        <taxon>Actinomycetes</taxon>
        <taxon>Kineosporiales</taxon>
        <taxon>Kineosporiaceae</taxon>
        <taxon>Pseudokineococcus</taxon>
    </lineage>
</organism>
<reference evidence="3 4" key="1">
    <citation type="journal article" date="2015" name="Stand. Genomic Sci.">
        <title>Genomic Encyclopedia of Bacterial and Archaeal Type Strains, Phase III: the genomes of soil and plant-associated and newly described type strains.</title>
        <authorList>
            <person name="Whitman W.B."/>
            <person name="Woyke T."/>
            <person name="Klenk H.P."/>
            <person name="Zhou Y."/>
            <person name="Lilburn T.G."/>
            <person name="Beck B.J."/>
            <person name="De Vos P."/>
            <person name="Vandamme P."/>
            <person name="Eisen J.A."/>
            <person name="Garrity G."/>
            <person name="Hugenholtz P."/>
            <person name="Kyrpides N.C."/>
        </authorList>
    </citation>
    <scope>NUCLEOTIDE SEQUENCE [LARGE SCALE GENOMIC DNA]</scope>
    <source>
        <strain evidence="3 4">CECT 7306</strain>
    </source>
</reference>
<feature type="domain" description="WCX" evidence="2">
    <location>
        <begin position="246"/>
        <end position="314"/>
    </location>
</feature>
<dbReference type="Pfam" id="PF25583">
    <property type="entry name" value="WCX"/>
    <property type="match status" value="1"/>
</dbReference>
<dbReference type="InParanoid" id="A0A3N1HST3"/>
<dbReference type="InterPro" id="IPR057727">
    <property type="entry name" value="WCX_dom"/>
</dbReference>
<dbReference type="InterPro" id="IPR026881">
    <property type="entry name" value="WYL_dom"/>
</dbReference>
<dbReference type="EMBL" id="RJKN01000001">
    <property type="protein sequence ID" value="ROP45519.1"/>
    <property type="molecule type" value="Genomic_DNA"/>
</dbReference>
<dbReference type="PROSITE" id="PS52050">
    <property type="entry name" value="WYL"/>
    <property type="match status" value="1"/>
</dbReference>
<sequence length="325" mass="35042">MAAAERTERLLNLVIALLSTRRRLRKDQIRQAVPQYAAAATDEAFDRMFERDKEELRDLGVPLVTGSDEAWFEDEVGYRVDRDAWELPAVDVTPAELAVLGLASRVWQQASLAGPASRALVKLRALGVEPDESSLVGVEPRVRTTEPAFGPLYAATRDRAPVAFRYRTGATGVTARRRVEPWAITSCYGRWYLVGHDLDREAPRVFRLDRVASSVTRTGKPATAPVPEDLDARALVRGRTEQPAERTARVRLAGRAGAGLRLRAGAAPDAGVVDVPFADVDELAAEVAALGADAVVLDPPDLRDAVAAGLRAVLAAHDDAAAVAS</sequence>
<gene>
    <name evidence="3" type="ORF">EDC03_0123</name>
</gene>
<evidence type="ECO:0000313" key="3">
    <source>
        <dbReference type="EMBL" id="ROP45519.1"/>
    </source>
</evidence>
<feature type="domain" description="WYL" evidence="1">
    <location>
        <begin position="148"/>
        <end position="213"/>
    </location>
</feature>
<evidence type="ECO:0000259" key="2">
    <source>
        <dbReference type="Pfam" id="PF25583"/>
    </source>
</evidence>
<keyword evidence="4" id="KW-1185">Reference proteome</keyword>
<dbReference type="Pfam" id="PF13280">
    <property type="entry name" value="WYL"/>
    <property type="match status" value="1"/>
</dbReference>
<evidence type="ECO:0000313" key="4">
    <source>
        <dbReference type="Proteomes" id="UP000276232"/>
    </source>
</evidence>
<evidence type="ECO:0000259" key="1">
    <source>
        <dbReference type="Pfam" id="PF13280"/>
    </source>
</evidence>
<comment type="caution">
    <text evidence="3">The sequence shown here is derived from an EMBL/GenBank/DDBJ whole genome shotgun (WGS) entry which is preliminary data.</text>
</comment>
<proteinExistence type="predicted"/>
<dbReference type="PANTHER" id="PTHR34580">
    <property type="match status" value="1"/>
</dbReference>
<dbReference type="RefSeq" id="WP_123378282.1">
    <property type="nucleotide sequence ID" value="NZ_RJKN01000001.1"/>
</dbReference>
<dbReference type="AlphaFoldDB" id="A0A3N1HST3"/>
<protein>
    <submittedName>
        <fullName evidence="3">Transcriptional regulator</fullName>
    </submittedName>
</protein>
<dbReference type="Proteomes" id="UP000276232">
    <property type="component" value="Unassembled WGS sequence"/>
</dbReference>
<dbReference type="InterPro" id="IPR051534">
    <property type="entry name" value="CBASS_pafABC_assoc_protein"/>
</dbReference>